<feature type="transmembrane region" description="Helical" evidence="5">
    <location>
        <begin position="362"/>
        <end position="383"/>
    </location>
</feature>
<comment type="subcellular location">
    <subcellularLocation>
        <location evidence="1">Membrane</location>
        <topology evidence="1">Multi-pass membrane protein</topology>
    </subcellularLocation>
</comment>
<dbReference type="PANTHER" id="PTHR42718">
    <property type="entry name" value="MAJOR FACILITATOR SUPERFAMILY MULTIDRUG TRANSPORTER MFSC"/>
    <property type="match status" value="1"/>
</dbReference>
<keyword evidence="2 5" id="KW-0812">Transmembrane</keyword>
<evidence type="ECO:0000256" key="5">
    <source>
        <dbReference type="SAM" id="Phobius"/>
    </source>
</evidence>
<dbReference type="PROSITE" id="PS50850">
    <property type="entry name" value="MFS"/>
    <property type="match status" value="1"/>
</dbReference>
<keyword evidence="8" id="KW-1185">Reference proteome</keyword>
<dbReference type="OrthoDB" id="2130629at2759"/>
<feature type="transmembrane region" description="Helical" evidence="5">
    <location>
        <begin position="404"/>
        <end position="423"/>
    </location>
</feature>
<gene>
    <name evidence="7" type="ORF">Tdes44962_MAKER06139</name>
</gene>
<proteinExistence type="predicted"/>
<keyword evidence="3 5" id="KW-1133">Transmembrane helix</keyword>
<feature type="transmembrane region" description="Helical" evidence="5">
    <location>
        <begin position="295"/>
        <end position="315"/>
    </location>
</feature>
<organism evidence="7 8">
    <name type="scientific">Teratosphaeria destructans</name>
    <dbReference type="NCBI Taxonomy" id="418781"/>
    <lineage>
        <taxon>Eukaryota</taxon>
        <taxon>Fungi</taxon>
        <taxon>Dikarya</taxon>
        <taxon>Ascomycota</taxon>
        <taxon>Pezizomycotina</taxon>
        <taxon>Dothideomycetes</taxon>
        <taxon>Dothideomycetidae</taxon>
        <taxon>Mycosphaerellales</taxon>
        <taxon>Teratosphaeriaceae</taxon>
        <taxon>Teratosphaeria</taxon>
    </lineage>
</organism>
<reference evidence="7 8" key="1">
    <citation type="journal article" date="2018" name="IMA Fungus">
        <title>IMA Genome-F 10: Nine draft genome sequences of Claviceps purpurea s.lat., including C. arundinis, C. humidiphila, and C. cf. spartinae, pseudomolecules for the pitch canker pathogen Fusarium circinatum, draft genome of Davidsoniella eucalypti, Grosmannia galeiformis, Quambalaria eucalypti, and Teratosphaeria destructans.</title>
        <authorList>
            <person name="Wingfield B.D."/>
            <person name="Liu M."/>
            <person name="Nguyen H.D."/>
            <person name="Lane F.A."/>
            <person name="Morgan S.W."/>
            <person name="De Vos L."/>
            <person name="Wilken P.M."/>
            <person name="Duong T.A."/>
            <person name="Aylward J."/>
            <person name="Coetzee M.P."/>
            <person name="Dadej K."/>
            <person name="De Beer Z.W."/>
            <person name="Findlay W."/>
            <person name="Havenga M."/>
            <person name="Kolarik M."/>
            <person name="Menzies J.G."/>
            <person name="Naidoo K."/>
            <person name="Pochopski O."/>
            <person name="Shoukouhi P."/>
            <person name="Santana Q.C."/>
            <person name="Seifert K.A."/>
            <person name="Soal N."/>
            <person name="Steenkamp E.T."/>
            <person name="Tatham C.T."/>
            <person name="van der Nest M.A."/>
            <person name="Wingfield M.J."/>
        </authorList>
    </citation>
    <scope>NUCLEOTIDE SEQUENCE [LARGE SCALE GENOMIC DNA]</scope>
    <source>
        <strain evidence="7">CMW44962</strain>
    </source>
</reference>
<dbReference type="AlphaFoldDB" id="A0A9W7SI27"/>
<dbReference type="Gene3D" id="1.20.1250.20">
    <property type="entry name" value="MFS general substrate transporter like domains"/>
    <property type="match status" value="2"/>
</dbReference>
<dbReference type="InterPro" id="IPR036259">
    <property type="entry name" value="MFS_trans_sf"/>
</dbReference>
<feature type="transmembrane region" description="Helical" evidence="5">
    <location>
        <begin position="335"/>
        <end position="356"/>
    </location>
</feature>
<feature type="transmembrane region" description="Helical" evidence="5">
    <location>
        <begin position="233"/>
        <end position="255"/>
    </location>
</feature>
<feature type="transmembrane region" description="Helical" evidence="5">
    <location>
        <begin position="493"/>
        <end position="519"/>
    </location>
</feature>
<protein>
    <submittedName>
        <fullName evidence="7">Major Facilitator Superfamily</fullName>
    </submittedName>
</protein>
<feature type="transmembrane region" description="Helical" evidence="5">
    <location>
        <begin position="435"/>
        <end position="456"/>
    </location>
</feature>
<feature type="transmembrane region" description="Helical" evidence="5">
    <location>
        <begin position="573"/>
        <end position="592"/>
    </location>
</feature>
<evidence type="ECO:0000256" key="4">
    <source>
        <dbReference type="ARBA" id="ARBA00023136"/>
    </source>
</evidence>
<evidence type="ECO:0000256" key="3">
    <source>
        <dbReference type="ARBA" id="ARBA00022989"/>
    </source>
</evidence>
<dbReference type="SUPFAM" id="SSF103473">
    <property type="entry name" value="MFS general substrate transporter"/>
    <property type="match status" value="1"/>
</dbReference>
<feature type="transmembrane region" description="Helical" evidence="5">
    <location>
        <begin position="468"/>
        <end position="487"/>
    </location>
</feature>
<evidence type="ECO:0000313" key="8">
    <source>
        <dbReference type="Proteomes" id="UP001138500"/>
    </source>
</evidence>
<dbReference type="InterPro" id="IPR011701">
    <property type="entry name" value="MFS"/>
</dbReference>
<dbReference type="Proteomes" id="UP001138500">
    <property type="component" value="Unassembled WGS sequence"/>
</dbReference>
<sequence length="604" mass="65302">MSQTHLYSESAIIDDHDFARDGGPSIDISYASQDCTPYLSRVPTAEMHDTLGVLKLTHSKGHMGEAFENLARARTSSSFQRPDLADMQELHPTISVQDRRKSSQNRRLSGIAIEAGTPFLPISQGVPKELGNITKEIIFILVCSSGQLLFAALQGNVNVNQQTFQTALGLKSTQLPWLNGSFLVALGLSVIIAGSLTDLAPPRLVIVSSYLWLTLWDIVGCFCLTPSRSIPYFLVRAFQGLAVGVLVSGSMSILGRVYNPGMRKTRVFSAMAAMAPFGFWLGALQGGAFSYHLEWIFGSTAIISGLLCVAAYYTIPHLPPQADIVGGDAPSIRNFDWKGACCIGVSFICLLFGLTQGSVANWAPYTYILIILGFLALTLFAYIESRVSRPLIPNRLWKTKGFTPLMVAYFLGFGGFVGAWQFYAMQFFLRIQHKSAITVALYLLPNAIMGVLATFIVSRLLHIVPGHYIYIASMLAFALGPAFFLPQTPTTPYWALSMPGIALATFGPDLSFAAASIFITSNVARSYQGAAGSLLVTIQNLSSAIMTAVSDAIGSQVDSGDDGEIGLQGLKAIWWFAMGSCLVGAVVTGVAVRIPQEEEKEHVT</sequence>
<feature type="domain" description="Major facilitator superfamily (MFS) profile" evidence="6">
    <location>
        <begin position="139"/>
        <end position="596"/>
    </location>
</feature>
<comment type="caution">
    <text evidence="7">The sequence shown here is derived from an EMBL/GenBank/DDBJ whole genome shotgun (WGS) entry which is preliminary data.</text>
</comment>
<dbReference type="PANTHER" id="PTHR42718:SF41">
    <property type="entry name" value="MFS TRANSPORTER OF UNKOWN SPECIFICITY (AFU_ORTHOLOGUE AFUA_5G09940)-RELATED"/>
    <property type="match status" value="1"/>
</dbReference>
<keyword evidence="4 5" id="KW-0472">Membrane</keyword>
<reference evidence="7 8" key="2">
    <citation type="journal article" date="2021" name="Curr. Genet.">
        <title>Genetic response to nitrogen starvation in the aggressive Eucalyptus foliar pathogen Teratosphaeria destructans.</title>
        <authorList>
            <person name="Havenga M."/>
            <person name="Wingfield B.D."/>
            <person name="Wingfield M.J."/>
            <person name="Dreyer L.L."/>
            <person name="Roets F."/>
            <person name="Aylward J."/>
        </authorList>
    </citation>
    <scope>NUCLEOTIDE SEQUENCE [LARGE SCALE GENOMIC DNA]</scope>
    <source>
        <strain evidence="7">CMW44962</strain>
    </source>
</reference>
<evidence type="ECO:0000256" key="2">
    <source>
        <dbReference type="ARBA" id="ARBA00022692"/>
    </source>
</evidence>
<accession>A0A9W7SI27</accession>
<name>A0A9W7SI27_9PEZI</name>
<evidence type="ECO:0000259" key="6">
    <source>
        <dbReference type="PROSITE" id="PS50850"/>
    </source>
</evidence>
<evidence type="ECO:0000313" key="7">
    <source>
        <dbReference type="EMBL" id="KAH9809531.1"/>
    </source>
</evidence>
<dbReference type="GO" id="GO:0022857">
    <property type="term" value="F:transmembrane transporter activity"/>
    <property type="evidence" value="ECO:0007669"/>
    <property type="project" value="InterPro"/>
</dbReference>
<dbReference type="Pfam" id="PF07690">
    <property type="entry name" value="MFS_1"/>
    <property type="match status" value="1"/>
</dbReference>
<feature type="transmembrane region" description="Helical" evidence="5">
    <location>
        <begin position="177"/>
        <end position="197"/>
    </location>
</feature>
<dbReference type="GO" id="GO:0016020">
    <property type="term" value="C:membrane"/>
    <property type="evidence" value="ECO:0007669"/>
    <property type="project" value="UniProtKB-SubCell"/>
</dbReference>
<feature type="transmembrane region" description="Helical" evidence="5">
    <location>
        <begin position="267"/>
        <end position="289"/>
    </location>
</feature>
<dbReference type="EMBL" id="RIBY02002556">
    <property type="protein sequence ID" value="KAH9809531.1"/>
    <property type="molecule type" value="Genomic_DNA"/>
</dbReference>
<evidence type="ECO:0000256" key="1">
    <source>
        <dbReference type="ARBA" id="ARBA00004141"/>
    </source>
</evidence>
<feature type="transmembrane region" description="Helical" evidence="5">
    <location>
        <begin position="531"/>
        <end position="553"/>
    </location>
</feature>
<dbReference type="InterPro" id="IPR020846">
    <property type="entry name" value="MFS_dom"/>
</dbReference>